<reference evidence="2" key="2">
    <citation type="submission" date="2023-06" db="EMBL/GenBank/DDBJ databases">
        <authorList>
            <consortium name="Lawrence Berkeley National Laboratory"/>
            <person name="Haridas S."/>
            <person name="Hensen N."/>
            <person name="Bonometti L."/>
            <person name="Westerberg I."/>
            <person name="Brannstrom I.O."/>
            <person name="Guillou S."/>
            <person name="Cros-Aarteil S."/>
            <person name="Calhoun S."/>
            <person name="Kuo A."/>
            <person name="Mondo S."/>
            <person name="Pangilinan J."/>
            <person name="Riley R."/>
            <person name="Labutti K."/>
            <person name="Andreopoulos B."/>
            <person name="Lipzen A."/>
            <person name="Chen C."/>
            <person name="Yanf M."/>
            <person name="Daum C."/>
            <person name="Ng V."/>
            <person name="Clum A."/>
            <person name="Steindorff A."/>
            <person name="Ohm R."/>
            <person name="Martin F."/>
            <person name="Silar P."/>
            <person name="Natvig D."/>
            <person name="Lalanne C."/>
            <person name="Gautier V."/>
            <person name="Ament-Velasquez S.L."/>
            <person name="Kruys A."/>
            <person name="Hutchinson M.I."/>
            <person name="Powell A.J."/>
            <person name="Barry K."/>
            <person name="Miller A.N."/>
            <person name="Grigoriev I.V."/>
            <person name="Debuchy R."/>
            <person name="Gladieux P."/>
            <person name="Thoren M.H."/>
            <person name="Johannesson H."/>
        </authorList>
    </citation>
    <scope>NUCLEOTIDE SEQUENCE</scope>
    <source>
        <strain evidence="2">CBS 958.72</strain>
    </source>
</reference>
<organism evidence="2 3">
    <name type="scientific">Lasiosphaeria ovina</name>
    <dbReference type="NCBI Taxonomy" id="92902"/>
    <lineage>
        <taxon>Eukaryota</taxon>
        <taxon>Fungi</taxon>
        <taxon>Dikarya</taxon>
        <taxon>Ascomycota</taxon>
        <taxon>Pezizomycotina</taxon>
        <taxon>Sordariomycetes</taxon>
        <taxon>Sordariomycetidae</taxon>
        <taxon>Sordariales</taxon>
        <taxon>Lasiosphaeriaceae</taxon>
        <taxon>Lasiosphaeria</taxon>
    </lineage>
</organism>
<feature type="region of interest" description="Disordered" evidence="1">
    <location>
        <begin position="264"/>
        <end position="323"/>
    </location>
</feature>
<sequence>MEGIHNGAAPRDVVSLPAVTSQLGITPVGPNTYAVAGGNYSNGAFLSGSATLFVVTLSGGGNARQPTGLGDSVIGDPDCILASSSSSFKSRLMLDRVANPARRKLTKKKTISGRLNQTSRFSWNDCTTVSFTDTQGSETEPAVSGDNRPGILAHHSQLRVQSRPRGLVDRSRYDLHRQLGIRAQSLGTDSLIKQRNIWVSALGSHARDLRDLAGGLVQAVFIQQRRELTLAPGSSTSASAAPVSVSYSDSPMAWMGDVGAARPLEERPQDPRRHVSATAADGDDQLRLELTPRGSWATRSECHNSATTSSSNPQPTTGERHNAQSMHCLEKKQELNVSKYWICTISRNMSTK</sequence>
<comment type="caution">
    <text evidence="2">The sequence shown here is derived from an EMBL/GenBank/DDBJ whole genome shotgun (WGS) entry which is preliminary data.</text>
</comment>
<keyword evidence="3" id="KW-1185">Reference proteome</keyword>
<evidence type="ECO:0000313" key="3">
    <source>
        <dbReference type="Proteomes" id="UP001287356"/>
    </source>
</evidence>
<dbReference type="Proteomes" id="UP001287356">
    <property type="component" value="Unassembled WGS sequence"/>
</dbReference>
<dbReference type="EMBL" id="JAULSN010000009">
    <property type="protein sequence ID" value="KAK3364954.1"/>
    <property type="molecule type" value="Genomic_DNA"/>
</dbReference>
<feature type="compositionally biased region" description="Basic and acidic residues" evidence="1">
    <location>
        <begin position="264"/>
        <end position="273"/>
    </location>
</feature>
<accession>A0AAE0JV81</accession>
<feature type="compositionally biased region" description="Polar residues" evidence="1">
    <location>
        <begin position="303"/>
        <end position="317"/>
    </location>
</feature>
<dbReference type="AlphaFoldDB" id="A0AAE0JV81"/>
<protein>
    <submittedName>
        <fullName evidence="2">Uncharacterized protein</fullName>
    </submittedName>
</protein>
<proteinExistence type="predicted"/>
<reference evidence="2" key="1">
    <citation type="journal article" date="2023" name="Mol. Phylogenet. Evol.">
        <title>Genome-scale phylogeny and comparative genomics of the fungal order Sordariales.</title>
        <authorList>
            <person name="Hensen N."/>
            <person name="Bonometti L."/>
            <person name="Westerberg I."/>
            <person name="Brannstrom I.O."/>
            <person name="Guillou S."/>
            <person name="Cros-Aarteil S."/>
            <person name="Calhoun S."/>
            <person name="Haridas S."/>
            <person name="Kuo A."/>
            <person name="Mondo S."/>
            <person name="Pangilinan J."/>
            <person name="Riley R."/>
            <person name="LaButti K."/>
            <person name="Andreopoulos B."/>
            <person name="Lipzen A."/>
            <person name="Chen C."/>
            <person name="Yan M."/>
            <person name="Daum C."/>
            <person name="Ng V."/>
            <person name="Clum A."/>
            <person name="Steindorff A."/>
            <person name="Ohm R.A."/>
            <person name="Martin F."/>
            <person name="Silar P."/>
            <person name="Natvig D.O."/>
            <person name="Lalanne C."/>
            <person name="Gautier V."/>
            <person name="Ament-Velasquez S.L."/>
            <person name="Kruys A."/>
            <person name="Hutchinson M.I."/>
            <person name="Powell A.J."/>
            <person name="Barry K."/>
            <person name="Miller A.N."/>
            <person name="Grigoriev I.V."/>
            <person name="Debuchy R."/>
            <person name="Gladieux P."/>
            <person name="Hiltunen Thoren M."/>
            <person name="Johannesson H."/>
        </authorList>
    </citation>
    <scope>NUCLEOTIDE SEQUENCE</scope>
    <source>
        <strain evidence="2">CBS 958.72</strain>
    </source>
</reference>
<gene>
    <name evidence="2" type="ORF">B0T24DRAFT_712352</name>
</gene>
<evidence type="ECO:0000256" key="1">
    <source>
        <dbReference type="SAM" id="MobiDB-lite"/>
    </source>
</evidence>
<evidence type="ECO:0000313" key="2">
    <source>
        <dbReference type="EMBL" id="KAK3364954.1"/>
    </source>
</evidence>
<name>A0AAE0JV81_9PEZI</name>